<dbReference type="AlphaFoldDB" id="A0A8H3XEG6"/>
<comment type="caution">
    <text evidence="1">The sequence shown here is derived from an EMBL/GenBank/DDBJ whole genome shotgun (WGS) entry which is preliminary data.</text>
</comment>
<organism evidence="1 2">
    <name type="scientific">Gigaspora margarita</name>
    <dbReference type="NCBI Taxonomy" id="4874"/>
    <lineage>
        <taxon>Eukaryota</taxon>
        <taxon>Fungi</taxon>
        <taxon>Fungi incertae sedis</taxon>
        <taxon>Mucoromycota</taxon>
        <taxon>Glomeromycotina</taxon>
        <taxon>Glomeromycetes</taxon>
        <taxon>Diversisporales</taxon>
        <taxon>Gigasporaceae</taxon>
        <taxon>Gigaspora</taxon>
    </lineage>
</organism>
<sequence length="171" mass="20261">MDFSEVKLGGKLYVNDGQTDDLNQLENLRHFENWQIIEQNELLPLYNLLPLELITSIKKIIGKKKLHYDILSARMPKKKKSITIRIQKPRVISTFDKVKIFTSVIVKNESRAYRNVFGIRVDYLKKKNPYIVIHRIGPARKKKEFSIPWMIIGYEEKKKIEPFKDDPIDYI</sequence>
<name>A0A8H3XEG6_GIGMA</name>
<protein>
    <submittedName>
        <fullName evidence="1">Uncharacterized protein</fullName>
    </submittedName>
</protein>
<evidence type="ECO:0000313" key="1">
    <source>
        <dbReference type="EMBL" id="KAF0449987.1"/>
    </source>
</evidence>
<reference evidence="1 2" key="1">
    <citation type="journal article" date="2019" name="Environ. Microbiol.">
        <title>At the nexus of three kingdoms: the genome of the mycorrhizal fungus Gigaspora margarita provides insights into plant, endobacterial and fungal interactions.</title>
        <authorList>
            <person name="Venice F."/>
            <person name="Ghignone S."/>
            <person name="Salvioli di Fossalunga A."/>
            <person name="Amselem J."/>
            <person name="Novero M."/>
            <person name="Xianan X."/>
            <person name="Sedzielewska Toro K."/>
            <person name="Morin E."/>
            <person name="Lipzen A."/>
            <person name="Grigoriev I.V."/>
            <person name="Henrissat B."/>
            <person name="Martin F.M."/>
            <person name="Bonfante P."/>
        </authorList>
    </citation>
    <scope>NUCLEOTIDE SEQUENCE [LARGE SCALE GENOMIC DNA]</scope>
    <source>
        <strain evidence="1 2">BEG34</strain>
    </source>
</reference>
<proteinExistence type="predicted"/>
<evidence type="ECO:0000313" key="2">
    <source>
        <dbReference type="Proteomes" id="UP000439903"/>
    </source>
</evidence>
<dbReference type="EMBL" id="WTPW01001194">
    <property type="protein sequence ID" value="KAF0449987.1"/>
    <property type="molecule type" value="Genomic_DNA"/>
</dbReference>
<gene>
    <name evidence="1" type="ORF">F8M41_002274</name>
</gene>
<keyword evidence="2" id="KW-1185">Reference proteome</keyword>
<dbReference type="Proteomes" id="UP000439903">
    <property type="component" value="Unassembled WGS sequence"/>
</dbReference>
<accession>A0A8H3XEG6</accession>